<gene>
    <name evidence="4" type="ORF">DC345_04985</name>
</gene>
<feature type="domain" description="PBSX phage terminase small subunit-like N-terminal" evidence="3">
    <location>
        <begin position="1"/>
        <end position="53"/>
    </location>
</feature>
<sequence length="297" mass="33086">MARERSPERDKAKLMWLESGGQMKLKDIAAALSVPESRVRKWKSMDRWEDEFNGSVSGDSKGSVPNGTNGNAQKSRGAPKGNKNASGNRGGAPPGNKNAVGNSGGPGGPYRNKKALKTGMYETIFLDALEPEEQDMFDQIDTDPLAQLEEQLIMLSLQERRHMKRVKLLESGLTDEERKTKQELMQRKDKVPVTSPKTGKEITVPLLTEGMKVTEITTVVTSKLDKILKQEEALVKTRDKKLRVINLIASLQQEEEKLRIARERLELDKYKVLGHGGESGGENDVDDEDDDGDDLDW</sequence>
<evidence type="ECO:0000256" key="2">
    <source>
        <dbReference type="SAM" id="MobiDB-lite"/>
    </source>
</evidence>
<evidence type="ECO:0000259" key="3">
    <source>
        <dbReference type="Pfam" id="PF10668"/>
    </source>
</evidence>
<feature type="region of interest" description="Disordered" evidence="2">
    <location>
        <begin position="30"/>
        <end position="114"/>
    </location>
</feature>
<comment type="caution">
    <text evidence="4">The sequence shown here is derived from an EMBL/GenBank/DDBJ whole genome shotgun (WGS) entry which is preliminary data.</text>
</comment>
<dbReference type="NCBIfam" id="NF040601">
    <property type="entry name" value="TerS_not_xtmA"/>
    <property type="match status" value="1"/>
</dbReference>
<feature type="compositionally biased region" description="Basic and acidic residues" evidence="2">
    <location>
        <begin position="1"/>
        <end position="13"/>
    </location>
</feature>
<dbReference type="InterPro" id="IPR018925">
    <property type="entry name" value="XtmA-like_N"/>
</dbReference>
<protein>
    <submittedName>
        <fullName evidence="4">Terminase</fullName>
    </submittedName>
</protein>
<organism evidence="4 5">
    <name type="scientific">Paenibacillus taichungensis</name>
    <dbReference type="NCBI Taxonomy" id="484184"/>
    <lineage>
        <taxon>Bacteria</taxon>
        <taxon>Bacillati</taxon>
        <taxon>Bacillota</taxon>
        <taxon>Bacilli</taxon>
        <taxon>Bacillales</taxon>
        <taxon>Paenibacillaceae</taxon>
        <taxon>Paenibacillus</taxon>
    </lineage>
</organism>
<reference evidence="4 5" key="1">
    <citation type="submission" date="2018-04" db="EMBL/GenBank/DDBJ databases">
        <title>Paenibacillus taichungensis Genome sequencing and assembly.</title>
        <authorList>
            <person name="Xu J."/>
            <person name="Rensing C."/>
            <person name="Mazhar H.S."/>
        </authorList>
    </citation>
    <scope>NUCLEOTIDE SEQUENCE [LARGE SCALE GENOMIC DNA]</scope>
    <source>
        <strain evidence="4 5">NC1</strain>
    </source>
</reference>
<feature type="compositionally biased region" description="Acidic residues" evidence="2">
    <location>
        <begin position="281"/>
        <end position="297"/>
    </location>
</feature>
<dbReference type="RefSeq" id="WP_113052150.1">
    <property type="nucleotide sequence ID" value="NZ_QEVW01000003.1"/>
</dbReference>
<feature type="coiled-coil region" evidence="1">
    <location>
        <begin position="244"/>
        <end position="271"/>
    </location>
</feature>
<dbReference type="EMBL" id="QEVW01000003">
    <property type="protein sequence ID" value="RAW18486.1"/>
    <property type="molecule type" value="Genomic_DNA"/>
</dbReference>
<accession>A0A329R322</accession>
<evidence type="ECO:0000313" key="4">
    <source>
        <dbReference type="EMBL" id="RAW18486.1"/>
    </source>
</evidence>
<dbReference type="AlphaFoldDB" id="A0A329R322"/>
<feature type="region of interest" description="Disordered" evidence="2">
    <location>
        <begin position="272"/>
        <end position="297"/>
    </location>
</feature>
<proteinExistence type="predicted"/>
<evidence type="ECO:0000313" key="5">
    <source>
        <dbReference type="Proteomes" id="UP000250642"/>
    </source>
</evidence>
<feature type="region of interest" description="Disordered" evidence="2">
    <location>
        <begin position="1"/>
        <end position="20"/>
    </location>
</feature>
<feature type="compositionally biased region" description="Basic and acidic residues" evidence="2">
    <location>
        <begin position="37"/>
        <end position="47"/>
    </location>
</feature>
<dbReference type="Proteomes" id="UP000250642">
    <property type="component" value="Unassembled WGS sequence"/>
</dbReference>
<keyword evidence="1" id="KW-0175">Coiled coil</keyword>
<dbReference type="Pfam" id="PF10668">
    <property type="entry name" value="Phage_terminase"/>
    <property type="match status" value="1"/>
</dbReference>
<evidence type="ECO:0000256" key="1">
    <source>
        <dbReference type="SAM" id="Coils"/>
    </source>
</evidence>
<feature type="compositionally biased region" description="Polar residues" evidence="2">
    <location>
        <begin position="54"/>
        <end position="74"/>
    </location>
</feature>
<name>A0A329R322_9BACL</name>